<dbReference type="InterPro" id="IPR020846">
    <property type="entry name" value="MFS_dom"/>
</dbReference>
<keyword evidence="8" id="KW-1185">Reference proteome</keyword>
<keyword evidence="2 5" id="KW-0812">Transmembrane</keyword>
<dbReference type="RefSeq" id="WP_185107606.1">
    <property type="nucleotide sequence ID" value="NZ_BAAAXY010000226.1"/>
</dbReference>
<comment type="subcellular location">
    <subcellularLocation>
        <location evidence="1">Cell membrane</location>
        <topology evidence="1">Multi-pass membrane protein</topology>
    </subcellularLocation>
</comment>
<evidence type="ECO:0000256" key="1">
    <source>
        <dbReference type="ARBA" id="ARBA00004651"/>
    </source>
</evidence>
<evidence type="ECO:0000313" key="8">
    <source>
        <dbReference type="Proteomes" id="UP000565579"/>
    </source>
</evidence>
<organism evidence="7 8">
    <name type="scientific">Nonomuraea rubra</name>
    <dbReference type="NCBI Taxonomy" id="46180"/>
    <lineage>
        <taxon>Bacteria</taxon>
        <taxon>Bacillati</taxon>
        <taxon>Actinomycetota</taxon>
        <taxon>Actinomycetes</taxon>
        <taxon>Streptosporangiales</taxon>
        <taxon>Streptosporangiaceae</taxon>
        <taxon>Nonomuraea</taxon>
    </lineage>
</organism>
<reference evidence="7 8" key="1">
    <citation type="submission" date="2020-08" db="EMBL/GenBank/DDBJ databases">
        <title>Sequencing the genomes of 1000 actinobacteria strains.</title>
        <authorList>
            <person name="Klenk H.-P."/>
        </authorList>
    </citation>
    <scope>NUCLEOTIDE SEQUENCE [LARGE SCALE GENOMIC DNA]</scope>
    <source>
        <strain evidence="7 8">DSM 43768</strain>
    </source>
</reference>
<feature type="transmembrane region" description="Helical" evidence="5">
    <location>
        <begin position="30"/>
        <end position="50"/>
    </location>
</feature>
<accession>A0A7X0P188</accession>
<dbReference type="SUPFAM" id="SSF103473">
    <property type="entry name" value="MFS general substrate transporter"/>
    <property type="match status" value="1"/>
</dbReference>
<dbReference type="Pfam" id="PF07690">
    <property type="entry name" value="MFS_1"/>
    <property type="match status" value="1"/>
</dbReference>
<gene>
    <name evidence="7" type="ORF">HD593_008210</name>
</gene>
<keyword evidence="3 5" id="KW-1133">Transmembrane helix</keyword>
<dbReference type="EMBL" id="JACHMI010000001">
    <property type="protein sequence ID" value="MBB6553415.1"/>
    <property type="molecule type" value="Genomic_DNA"/>
</dbReference>
<name>A0A7X0P188_9ACTN</name>
<dbReference type="Proteomes" id="UP000565579">
    <property type="component" value="Unassembled WGS sequence"/>
</dbReference>
<dbReference type="PROSITE" id="PS50850">
    <property type="entry name" value="MFS"/>
    <property type="match status" value="1"/>
</dbReference>
<dbReference type="GO" id="GO:0005886">
    <property type="term" value="C:plasma membrane"/>
    <property type="evidence" value="ECO:0007669"/>
    <property type="project" value="UniProtKB-SubCell"/>
</dbReference>
<dbReference type="InterPro" id="IPR036259">
    <property type="entry name" value="MFS_trans_sf"/>
</dbReference>
<dbReference type="InterPro" id="IPR011701">
    <property type="entry name" value="MFS"/>
</dbReference>
<feature type="domain" description="Major facilitator superfamily (MFS) profile" evidence="6">
    <location>
        <begin position="1"/>
        <end position="65"/>
    </location>
</feature>
<evidence type="ECO:0000256" key="2">
    <source>
        <dbReference type="ARBA" id="ARBA00022692"/>
    </source>
</evidence>
<evidence type="ECO:0000313" key="7">
    <source>
        <dbReference type="EMBL" id="MBB6553415.1"/>
    </source>
</evidence>
<sequence>MWTGTTGFVTGLLLAGPATSMEVLIAGRVVQGFGGALVGVAVYVVVAKVYPEEHRPRIFSLPATA</sequence>
<evidence type="ECO:0000256" key="5">
    <source>
        <dbReference type="SAM" id="Phobius"/>
    </source>
</evidence>
<evidence type="ECO:0000256" key="3">
    <source>
        <dbReference type="ARBA" id="ARBA00022989"/>
    </source>
</evidence>
<dbReference type="Gene3D" id="1.20.1720.10">
    <property type="entry name" value="Multidrug resistance protein D"/>
    <property type="match status" value="1"/>
</dbReference>
<evidence type="ECO:0000256" key="4">
    <source>
        <dbReference type="ARBA" id="ARBA00023136"/>
    </source>
</evidence>
<proteinExistence type="predicted"/>
<keyword evidence="4 5" id="KW-0472">Membrane</keyword>
<dbReference type="GO" id="GO:0022857">
    <property type="term" value="F:transmembrane transporter activity"/>
    <property type="evidence" value="ECO:0007669"/>
    <property type="project" value="InterPro"/>
</dbReference>
<protein>
    <submittedName>
        <fullName evidence="7">MFS family permease</fullName>
    </submittedName>
</protein>
<evidence type="ECO:0000259" key="6">
    <source>
        <dbReference type="PROSITE" id="PS50850"/>
    </source>
</evidence>
<dbReference type="AlphaFoldDB" id="A0A7X0P188"/>
<comment type="caution">
    <text evidence="7">The sequence shown here is derived from an EMBL/GenBank/DDBJ whole genome shotgun (WGS) entry which is preliminary data.</text>
</comment>